<evidence type="ECO:0000256" key="1">
    <source>
        <dbReference type="ARBA" id="ARBA00022679"/>
    </source>
</evidence>
<dbReference type="InterPro" id="IPR050483">
    <property type="entry name" value="CoA-transferase_III_domain"/>
</dbReference>
<dbReference type="InterPro" id="IPR003673">
    <property type="entry name" value="CoA-Trfase_fam_III"/>
</dbReference>
<gene>
    <name evidence="2" type="ORF">MMF94_39490</name>
</gene>
<dbReference type="RefSeq" id="WP_241042610.1">
    <property type="nucleotide sequence ID" value="NZ_BAAAJF010000041.1"/>
</dbReference>
<comment type="caution">
    <text evidence="2">The sequence shown here is derived from an EMBL/GenBank/DDBJ whole genome shotgun (WGS) entry which is preliminary data.</text>
</comment>
<proteinExistence type="predicted"/>
<evidence type="ECO:0000313" key="2">
    <source>
        <dbReference type="EMBL" id="MCH6171806.1"/>
    </source>
</evidence>
<name>A0ABS9TTI3_9PSEU</name>
<dbReference type="SUPFAM" id="SSF89796">
    <property type="entry name" value="CoA-transferase family III (CaiB/BaiF)"/>
    <property type="match status" value="1"/>
</dbReference>
<dbReference type="Gene3D" id="3.40.50.10540">
    <property type="entry name" value="Crotonobetainyl-coa:carnitine coa-transferase, domain 1"/>
    <property type="match status" value="1"/>
</dbReference>
<keyword evidence="3" id="KW-1185">Reference proteome</keyword>
<accession>A0ABS9TTI3</accession>
<keyword evidence="1 2" id="KW-0808">Transferase</keyword>
<dbReference type="InterPro" id="IPR044855">
    <property type="entry name" value="CoA-Trfase_III_dom3_sf"/>
</dbReference>
<sequence length="428" mass="45753">MAVVNCTEPTTNWVIMTSDIREPARRIDGQHVPNVNPLQGVRVLEFASSLSGPYMGMVFGDLGASVVKIESPGGGDMTRGWGPTAGGESAYFLSTNRNKRSIVVDLRTGEGVRLARRLIADADVVVDNFRPDSKLRAVFSYDQVREVNPRAVHVQLSAFGTHGPWSGRPGYDLIAQATGGLMSVTGDPGGNPVRAGFSVADLTTGLFGLIGALAALAERERTGQGRLVTTSLFEAQLALHVNLAMNLFVAGVKPVALGSAHPDLAPYQAFTGRDGDFVVAVATERLWERFCQAIDRIDLLDDPRFADNSKRVQHRAVLADLLNHTFATESVSHWVGRLDRAQIPAAPILSIEQVYSIEHTSALGVVTTLAHPTAGLIDQVASPLSFDDMRARPRSAPPTLGQHTDEILAELGIDASAGAALRRDGIVA</sequence>
<dbReference type="Gene3D" id="3.30.1540.10">
    <property type="entry name" value="formyl-coa transferase, domain 3"/>
    <property type="match status" value="1"/>
</dbReference>
<organism evidence="2 3">
    <name type="scientific">Pseudonocardia alaniniphila</name>
    <dbReference type="NCBI Taxonomy" id="75291"/>
    <lineage>
        <taxon>Bacteria</taxon>
        <taxon>Bacillati</taxon>
        <taxon>Actinomycetota</taxon>
        <taxon>Actinomycetes</taxon>
        <taxon>Pseudonocardiales</taxon>
        <taxon>Pseudonocardiaceae</taxon>
        <taxon>Pseudonocardia</taxon>
    </lineage>
</organism>
<dbReference type="Pfam" id="PF02515">
    <property type="entry name" value="CoA_transf_3"/>
    <property type="match status" value="1"/>
</dbReference>
<reference evidence="2 3" key="1">
    <citation type="submission" date="2022-03" db="EMBL/GenBank/DDBJ databases">
        <title>Pseudonocardia alaer sp. nov., a novel actinomycete isolated from reed forest soil.</title>
        <authorList>
            <person name="Wang L."/>
        </authorList>
    </citation>
    <scope>NUCLEOTIDE SEQUENCE [LARGE SCALE GENOMIC DNA]</scope>
    <source>
        <strain evidence="2 3">Y-16303</strain>
    </source>
</reference>
<dbReference type="PANTHER" id="PTHR48207">
    <property type="entry name" value="SUCCINATE--HYDROXYMETHYLGLUTARATE COA-TRANSFERASE"/>
    <property type="match status" value="1"/>
</dbReference>
<dbReference type="InterPro" id="IPR023606">
    <property type="entry name" value="CoA-Trfase_III_dom_1_sf"/>
</dbReference>
<dbReference type="GO" id="GO:0016740">
    <property type="term" value="F:transferase activity"/>
    <property type="evidence" value="ECO:0007669"/>
    <property type="project" value="UniProtKB-KW"/>
</dbReference>
<evidence type="ECO:0000313" key="3">
    <source>
        <dbReference type="Proteomes" id="UP001299970"/>
    </source>
</evidence>
<protein>
    <submittedName>
        <fullName evidence="2">CoA transferase</fullName>
    </submittedName>
</protein>
<dbReference type="EMBL" id="JAKXMK010000049">
    <property type="protein sequence ID" value="MCH6171806.1"/>
    <property type="molecule type" value="Genomic_DNA"/>
</dbReference>
<dbReference type="Proteomes" id="UP001299970">
    <property type="component" value="Unassembled WGS sequence"/>
</dbReference>
<dbReference type="PANTHER" id="PTHR48207:SF3">
    <property type="entry name" value="SUCCINATE--HYDROXYMETHYLGLUTARATE COA-TRANSFERASE"/>
    <property type="match status" value="1"/>
</dbReference>